<feature type="compositionally biased region" description="Acidic residues" evidence="1">
    <location>
        <begin position="300"/>
        <end position="314"/>
    </location>
</feature>
<keyword evidence="3" id="KW-1185">Reference proteome</keyword>
<proteinExistence type="predicted"/>
<dbReference type="SUPFAM" id="SSF57850">
    <property type="entry name" value="RING/U-box"/>
    <property type="match status" value="1"/>
</dbReference>
<feature type="compositionally biased region" description="Polar residues" evidence="1">
    <location>
        <begin position="280"/>
        <end position="294"/>
    </location>
</feature>
<accession>A0A4Z1PQQ9</accession>
<dbReference type="EMBL" id="SNSC02000004">
    <property type="protein sequence ID" value="TID25222.1"/>
    <property type="molecule type" value="Genomic_DNA"/>
</dbReference>
<dbReference type="Gene3D" id="3.30.40.10">
    <property type="entry name" value="Zinc/RING finger domain, C3HC4 (zinc finger)"/>
    <property type="match status" value="1"/>
</dbReference>
<dbReference type="Proteomes" id="UP000298493">
    <property type="component" value="Unassembled WGS sequence"/>
</dbReference>
<evidence type="ECO:0000313" key="2">
    <source>
        <dbReference type="EMBL" id="TID25222.1"/>
    </source>
</evidence>
<reference evidence="2 3" key="1">
    <citation type="submission" date="2019-04" db="EMBL/GenBank/DDBJ databases">
        <title>High contiguity whole genome sequence and gene annotation resource for two Venturia nashicola isolates.</title>
        <authorList>
            <person name="Prokchorchik M."/>
            <person name="Won K."/>
            <person name="Lee Y."/>
            <person name="Choi E.D."/>
            <person name="Segonzac C."/>
            <person name="Sohn K.H."/>
        </authorList>
    </citation>
    <scope>NUCLEOTIDE SEQUENCE [LARGE SCALE GENOMIC DNA]</scope>
    <source>
        <strain evidence="2 3">PRI2</strain>
    </source>
</reference>
<dbReference type="AlphaFoldDB" id="A0A4Z1PQQ9"/>
<evidence type="ECO:0000313" key="3">
    <source>
        <dbReference type="Proteomes" id="UP000298493"/>
    </source>
</evidence>
<feature type="compositionally biased region" description="Basic and acidic residues" evidence="1">
    <location>
        <begin position="260"/>
        <end position="270"/>
    </location>
</feature>
<organism evidence="2 3">
    <name type="scientific">Venturia nashicola</name>
    <dbReference type="NCBI Taxonomy" id="86259"/>
    <lineage>
        <taxon>Eukaryota</taxon>
        <taxon>Fungi</taxon>
        <taxon>Dikarya</taxon>
        <taxon>Ascomycota</taxon>
        <taxon>Pezizomycotina</taxon>
        <taxon>Dothideomycetes</taxon>
        <taxon>Pleosporomycetidae</taxon>
        <taxon>Venturiales</taxon>
        <taxon>Venturiaceae</taxon>
        <taxon>Venturia</taxon>
    </lineage>
</organism>
<sequence>MERSTSAQCATEALIRRRTAELENRVRPFFNDTTIEQAVLHQLTRSLDLPPLNSLAMEEFISDPRLCSKEVRQEVILRRNAPSLTESEYLRLLELHDENKHNKELDNRPICTICQDTIEKPVAPSSEERTDDIAIKLFTAKVLEFSGCIELKPCDVVPHVFHLGCIREYFFHDQHTETVKCPNCCNVVYNGQGGYQKWDWSFVMDSQTGEYIESFEPSMDGYLDEEDSDYAHLITSSDDEGYETNGETWINETGPDEEMDTSHELEDKAETSGPEPDAEQSYQANLHQGSCGTQSYEPYEPYEYDADDDTDESDETIYEVSRVDLPAVDLRRPLLIGEEPVLSGPFPRTVEELVAEPEEGPPGGPMRLEEFNAMLANSRNIQQDRTPWGRAKLTEKLKEQVVQQLHLLVHGMLGDYLRPVLRKLVDEWYQKKKGPNGLLEFHYDNFYYLDLGLGQHALWRFLCPEWARRADEDTEGEESCFEPCWDITD</sequence>
<comment type="caution">
    <text evidence="2">The sequence shown here is derived from an EMBL/GenBank/DDBJ whole genome shotgun (WGS) entry which is preliminary data.</text>
</comment>
<protein>
    <submittedName>
        <fullName evidence="2">Uncharacterized protein</fullName>
    </submittedName>
</protein>
<dbReference type="CDD" id="cd16448">
    <property type="entry name" value="RING-H2"/>
    <property type="match status" value="1"/>
</dbReference>
<name>A0A4Z1PQQ9_9PEZI</name>
<evidence type="ECO:0000256" key="1">
    <source>
        <dbReference type="SAM" id="MobiDB-lite"/>
    </source>
</evidence>
<gene>
    <name evidence="2" type="ORF">E6O75_ATG04427</name>
</gene>
<feature type="region of interest" description="Disordered" evidence="1">
    <location>
        <begin position="236"/>
        <end position="314"/>
    </location>
</feature>
<dbReference type="InterPro" id="IPR013083">
    <property type="entry name" value="Znf_RING/FYVE/PHD"/>
</dbReference>